<protein>
    <submittedName>
        <fullName evidence="5">VWA domain-containing protein</fullName>
    </submittedName>
</protein>
<dbReference type="SMART" id="SM00028">
    <property type="entry name" value="TPR"/>
    <property type="match status" value="1"/>
</dbReference>
<dbReference type="Pfam" id="PF00515">
    <property type="entry name" value="TPR_1"/>
    <property type="match status" value="1"/>
</dbReference>
<evidence type="ECO:0000259" key="4">
    <source>
        <dbReference type="PROSITE" id="PS50234"/>
    </source>
</evidence>
<dbReference type="PROSITE" id="PS50005">
    <property type="entry name" value="TPR"/>
    <property type="match status" value="1"/>
</dbReference>
<evidence type="ECO:0000313" key="6">
    <source>
        <dbReference type="Proteomes" id="UP001139319"/>
    </source>
</evidence>
<feature type="repeat" description="TPR" evidence="1">
    <location>
        <begin position="407"/>
        <end position="440"/>
    </location>
</feature>
<dbReference type="InterPro" id="IPR036465">
    <property type="entry name" value="vWFA_dom_sf"/>
</dbReference>
<dbReference type="InterPro" id="IPR050768">
    <property type="entry name" value="UPF0353/GerABKA_families"/>
</dbReference>
<dbReference type="PROSITE" id="PS50234">
    <property type="entry name" value="VWFA"/>
    <property type="match status" value="1"/>
</dbReference>
<keyword evidence="3" id="KW-0472">Membrane</keyword>
<dbReference type="PROSITE" id="PS50293">
    <property type="entry name" value="TPR_REGION"/>
    <property type="match status" value="1"/>
</dbReference>
<feature type="compositionally biased region" description="Low complexity" evidence="2">
    <location>
        <begin position="480"/>
        <end position="593"/>
    </location>
</feature>
<dbReference type="InterPro" id="IPR019734">
    <property type="entry name" value="TPR_rpt"/>
</dbReference>
<comment type="caution">
    <text evidence="5">The sequence shown here is derived from an EMBL/GenBank/DDBJ whole genome shotgun (WGS) entry which is preliminary data.</text>
</comment>
<dbReference type="AlphaFoldDB" id="A0A9X2KW73"/>
<dbReference type="PANTHER" id="PTHR22550">
    <property type="entry name" value="SPORE GERMINATION PROTEIN"/>
    <property type="match status" value="1"/>
</dbReference>
<dbReference type="Gene3D" id="3.40.50.410">
    <property type="entry name" value="von Willebrand factor, type A domain"/>
    <property type="match status" value="1"/>
</dbReference>
<dbReference type="Proteomes" id="UP001139319">
    <property type="component" value="Unassembled WGS sequence"/>
</dbReference>
<organism evidence="5 6">
    <name type="scientific">Gilvimarinus xylanilyticus</name>
    <dbReference type="NCBI Taxonomy" id="2944139"/>
    <lineage>
        <taxon>Bacteria</taxon>
        <taxon>Pseudomonadati</taxon>
        <taxon>Pseudomonadota</taxon>
        <taxon>Gammaproteobacteria</taxon>
        <taxon>Cellvibrionales</taxon>
        <taxon>Cellvibrionaceae</taxon>
        <taxon>Gilvimarinus</taxon>
    </lineage>
</organism>
<dbReference type="SUPFAM" id="SSF53300">
    <property type="entry name" value="vWA-like"/>
    <property type="match status" value="1"/>
</dbReference>
<dbReference type="EMBL" id="JAMFTH010000001">
    <property type="protein sequence ID" value="MCP8898695.1"/>
    <property type="molecule type" value="Genomic_DNA"/>
</dbReference>
<evidence type="ECO:0000313" key="5">
    <source>
        <dbReference type="EMBL" id="MCP8898695.1"/>
    </source>
</evidence>
<accession>A0A9X2KW73</accession>
<keyword evidence="1" id="KW-0802">TPR repeat</keyword>
<keyword evidence="3" id="KW-1133">Transmembrane helix</keyword>
<reference evidence="5" key="2">
    <citation type="submission" date="2023-01" db="EMBL/GenBank/DDBJ databases">
        <title>Gilvimarinus xylanilyticus HB14 isolated from Caulerpa lentillifera aquaculture base in Hainan, China.</title>
        <authorList>
            <person name="Zhang Y.-J."/>
        </authorList>
    </citation>
    <scope>NUCLEOTIDE SEQUENCE</scope>
    <source>
        <strain evidence="5">HB14</strain>
    </source>
</reference>
<keyword evidence="3" id="KW-0812">Transmembrane</keyword>
<dbReference type="InterPro" id="IPR011990">
    <property type="entry name" value="TPR-like_helical_dom_sf"/>
</dbReference>
<evidence type="ECO:0000256" key="1">
    <source>
        <dbReference type="PROSITE-ProRule" id="PRU00339"/>
    </source>
</evidence>
<evidence type="ECO:0000256" key="2">
    <source>
        <dbReference type="SAM" id="MobiDB-lite"/>
    </source>
</evidence>
<feature type="compositionally biased region" description="Low complexity" evidence="2">
    <location>
        <begin position="455"/>
        <end position="473"/>
    </location>
</feature>
<sequence>MNLLADFHFIRPWALLALVPLLLIAALLWFSRTRLGGWQSLIAPELLSALSDGRQQRQSRFYLIIVAIAWLIACLAMAGPTWERAPSQVHRQSDALVLLLDLSPSMIGDDIKPSRLVRARLKIADILQRRDQGETALVVYADDAHTVTPLSEDTQTIQSLLPVLSPGMMPVPGSRPEAAVERAIELLRNAGFDRGRLLLLTDGVASSAQTAVAELLNDTPYSLSIMGIGSDESVPIRSGQGGFLRDGQNNIVTTELGSGDLQRLAQQTGGRYITSTFDTRDVEYLSENVSALNAEHRKTDSSMDIWLDRGPWLVLVLLPIALYTFRRGVLLALMLVPFAAFSPQPVQAQTLPDVLLTPDQRGARALEQNQPEAAAEQFENPAWRGTAQYRAGEYEAAAESFNQVDTAQGHYNRGNALARANQLEAALEAYDEALKRDPNFADAQANRELVEQLKQQQQDQQNQQGDNQQNNEQNQDKQQDQSQQNSSQGQQNEEQGEQQSSPSSDNSPSQNRPQQGQNSSQGEPQNPQNQQGQSSSASSGQNQEAEPQTDAGQSSSAQGAQSSSAGAEQAGEQAQAQAAPTPEELEQQQAQEQWLRQIPDDPSGLMRNKFEYQYRQKRLESKLKQLNDMGNTEQRW</sequence>
<dbReference type="SMART" id="SM00327">
    <property type="entry name" value="VWA"/>
    <property type="match status" value="1"/>
</dbReference>
<reference evidence="5" key="1">
    <citation type="submission" date="2022-05" db="EMBL/GenBank/DDBJ databases">
        <authorList>
            <person name="Sun H.-N."/>
        </authorList>
    </citation>
    <scope>NUCLEOTIDE SEQUENCE</scope>
    <source>
        <strain evidence="5">HB14</strain>
    </source>
</reference>
<feature type="transmembrane region" description="Helical" evidence="3">
    <location>
        <begin position="12"/>
        <end position="30"/>
    </location>
</feature>
<feature type="region of interest" description="Disordered" evidence="2">
    <location>
        <begin position="451"/>
        <end position="608"/>
    </location>
</feature>
<dbReference type="PANTHER" id="PTHR22550:SF14">
    <property type="entry name" value="VWFA DOMAIN-CONTAINING PROTEIN"/>
    <property type="match status" value="1"/>
</dbReference>
<keyword evidence="6" id="KW-1185">Reference proteome</keyword>
<dbReference type="RefSeq" id="WP_253966964.1">
    <property type="nucleotide sequence ID" value="NZ_JAMFTH010000001.1"/>
</dbReference>
<dbReference type="InterPro" id="IPR002035">
    <property type="entry name" value="VWF_A"/>
</dbReference>
<name>A0A9X2KW73_9GAMM</name>
<feature type="transmembrane region" description="Helical" evidence="3">
    <location>
        <begin position="61"/>
        <end position="82"/>
    </location>
</feature>
<gene>
    <name evidence="5" type="ORF">M6D89_05210</name>
</gene>
<dbReference type="Pfam" id="PF13519">
    <property type="entry name" value="VWA_2"/>
    <property type="match status" value="1"/>
</dbReference>
<evidence type="ECO:0000256" key="3">
    <source>
        <dbReference type="SAM" id="Phobius"/>
    </source>
</evidence>
<proteinExistence type="predicted"/>
<dbReference type="SUPFAM" id="SSF48452">
    <property type="entry name" value="TPR-like"/>
    <property type="match status" value="1"/>
</dbReference>
<dbReference type="Gene3D" id="1.25.40.10">
    <property type="entry name" value="Tetratricopeptide repeat domain"/>
    <property type="match status" value="1"/>
</dbReference>
<feature type="domain" description="VWFA" evidence="4">
    <location>
        <begin position="95"/>
        <end position="292"/>
    </location>
</feature>